<dbReference type="InterPro" id="IPR015500">
    <property type="entry name" value="Peptidase_S8_subtilisin-rel"/>
</dbReference>
<feature type="active site" description="Charge relay system" evidence="6">
    <location>
        <position position="176"/>
    </location>
</feature>
<dbReference type="CDD" id="cd07493">
    <property type="entry name" value="Peptidases_S8_9"/>
    <property type="match status" value="1"/>
</dbReference>
<dbReference type="PANTHER" id="PTHR43806:SF67">
    <property type="entry name" value="EGF-LIKE DOMAIN-CONTAINING PROTEIN"/>
    <property type="match status" value="1"/>
</dbReference>
<dbReference type="InterPro" id="IPR026444">
    <property type="entry name" value="Secre_tail"/>
</dbReference>
<dbReference type="PROSITE" id="PS00136">
    <property type="entry name" value="SUBTILASE_ASP"/>
    <property type="match status" value="1"/>
</dbReference>
<dbReference type="Pfam" id="PF00082">
    <property type="entry name" value="Peptidase_S8"/>
    <property type="match status" value="1"/>
</dbReference>
<dbReference type="Proteomes" id="UP000323324">
    <property type="component" value="Unassembled WGS sequence"/>
</dbReference>
<evidence type="ECO:0000313" key="11">
    <source>
        <dbReference type="Proteomes" id="UP000323324"/>
    </source>
</evidence>
<keyword evidence="11" id="KW-1185">Reference proteome</keyword>
<dbReference type="InterPro" id="IPR017317">
    <property type="entry name" value="Pept_S8_subtilisin_bacteroid-2"/>
</dbReference>
<gene>
    <name evidence="10" type="ORF">ES676_00575</name>
</gene>
<dbReference type="PIRSF" id="PIRSF037903">
    <property type="entry name" value="Subtilisin_rel_GFO_2223"/>
    <property type="match status" value="1"/>
</dbReference>
<keyword evidence="5 6" id="KW-0720">Serine protease</keyword>
<sequence>MKNKLLVLTFLCFQLCIYAQEDAWVYLTDKENVATSIANPISILTQKAIDRKAAHSIGIDERDVPVNENYISQLKNQSGITVLAKSKWFNAVHVRGLETDINVVSTLPFVDVIIFADNNLNAKGASVETIVNKFELESVSTTFNYGDAANQIEMFNGDDLHLANYTGSGKTVAVIDAGFPSVDTNPGFDRVRNAGNILGTYDFVNRDTDVYTNTTSNHGTLVFSDMAGYVENTFVGTAPDASYYLFISENAPTENPIEESLWVEAAERADSLGVDVINTSLGYKTYDNPNYSHTNADLDGNTTYITKGANIAFEKGMLLVTSAGNSGANGIAAPADAAGVFTIGAVKADGTYASFSSVGSTFQPTLKPDVVAQGQASYVINESGGLSTANGTSFSSPILAGGLVCLWEALPNLTNAEIMQLVRESASQYTTPDYFLGYGIPDLSLALQTGLSVEEVTFNTSKIQVYPNPAKHTVFVKLPTEIKKAQIKLYSVLGRKVLDAKINTTQSKLNVEQFSKGMYLLKIEAETYSKTIKLIIN</sequence>
<dbReference type="PRINTS" id="PR00723">
    <property type="entry name" value="SUBTILISIN"/>
</dbReference>
<dbReference type="RefSeq" id="WP_148368087.1">
    <property type="nucleotide sequence ID" value="NZ_VSKM01000001.1"/>
</dbReference>
<evidence type="ECO:0000256" key="7">
    <source>
        <dbReference type="SAM" id="SignalP"/>
    </source>
</evidence>
<feature type="active site" description="Charge relay system" evidence="6">
    <location>
        <position position="218"/>
    </location>
</feature>
<proteinExistence type="inferred from homology"/>
<dbReference type="EMBL" id="VSKM01000001">
    <property type="protein sequence ID" value="TYB80196.1"/>
    <property type="molecule type" value="Genomic_DNA"/>
</dbReference>
<organism evidence="10 11">
    <name type="scientific">Bizionia saleffrena</name>
    <dbReference type="NCBI Taxonomy" id="291189"/>
    <lineage>
        <taxon>Bacteria</taxon>
        <taxon>Pseudomonadati</taxon>
        <taxon>Bacteroidota</taxon>
        <taxon>Flavobacteriia</taxon>
        <taxon>Flavobacteriales</taxon>
        <taxon>Flavobacteriaceae</taxon>
        <taxon>Bizionia</taxon>
    </lineage>
</organism>
<feature type="domain" description="Peptidase S8/S53" evidence="8">
    <location>
        <begin position="167"/>
        <end position="439"/>
    </location>
</feature>
<dbReference type="InterPro" id="IPR050131">
    <property type="entry name" value="Peptidase_S8_subtilisin-like"/>
</dbReference>
<keyword evidence="3 7" id="KW-0732">Signal</keyword>
<dbReference type="InterPro" id="IPR036852">
    <property type="entry name" value="Peptidase_S8/S53_dom_sf"/>
</dbReference>
<evidence type="ECO:0000256" key="5">
    <source>
        <dbReference type="ARBA" id="ARBA00022825"/>
    </source>
</evidence>
<dbReference type="NCBIfam" id="TIGR04183">
    <property type="entry name" value="Por_Secre_tail"/>
    <property type="match status" value="1"/>
</dbReference>
<dbReference type="SUPFAM" id="SSF52743">
    <property type="entry name" value="Subtilisin-like"/>
    <property type="match status" value="1"/>
</dbReference>
<evidence type="ECO:0000259" key="8">
    <source>
        <dbReference type="Pfam" id="PF00082"/>
    </source>
</evidence>
<evidence type="ECO:0000256" key="4">
    <source>
        <dbReference type="ARBA" id="ARBA00022801"/>
    </source>
</evidence>
<dbReference type="PROSITE" id="PS51892">
    <property type="entry name" value="SUBTILASE"/>
    <property type="match status" value="1"/>
</dbReference>
<dbReference type="GO" id="GO:0006508">
    <property type="term" value="P:proteolysis"/>
    <property type="evidence" value="ECO:0007669"/>
    <property type="project" value="UniProtKB-KW"/>
</dbReference>
<reference evidence="10 11" key="1">
    <citation type="submission" date="2019-08" db="EMBL/GenBank/DDBJ databases">
        <title>Genomes of Antarctic Bizionia species.</title>
        <authorList>
            <person name="Bowman J.P."/>
        </authorList>
    </citation>
    <scope>NUCLEOTIDE SEQUENCE [LARGE SCALE GENOMIC DNA]</scope>
    <source>
        <strain evidence="10 11">HFD</strain>
    </source>
</reference>
<feature type="signal peptide" evidence="7">
    <location>
        <begin position="1"/>
        <end position="19"/>
    </location>
</feature>
<protein>
    <submittedName>
        <fullName evidence="10">S8 family serine peptidase</fullName>
    </submittedName>
</protein>
<keyword evidence="4 6" id="KW-0378">Hydrolase</keyword>
<evidence type="ECO:0000313" key="10">
    <source>
        <dbReference type="EMBL" id="TYB80196.1"/>
    </source>
</evidence>
<evidence type="ECO:0000256" key="3">
    <source>
        <dbReference type="ARBA" id="ARBA00022729"/>
    </source>
</evidence>
<dbReference type="AlphaFoldDB" id="A0A8H2LJD1"/>
<feature type="domain" description="Secretion system C-terminal sorting" evidence="9">
    <location>
        <begin position="465"/>
        <end position="536"/>
    </location>
</feature>
<evidence type="ECO:0000256" key="2">
    <source>
        <dbReference type="ARBA" id="ARBA00022670"/>
    </source>
</evidence>
<dbReference type="InterPro" id="IPR023827">
    <property type="entry name" value="Peptidase_S8_Asp-AS"/>
</dbReference>
<dbReference type="Pfam" id="PF18962">
    <property type="entry name" value="Por_Secre_tail"/>
    <property type="match status" value="1"/>
</dbReference>
<name>A0A8H2LJD1_9FLAO</name>
<comment type="similarity">
    <text evidence="1 6">Belongs to the peptidase S8 family.</text>
</comment>
<dbReference type="Gene3D" id="3.40.50.200">
    <property type="entry name" value="Peptidase S8/S53 domain"/>
    <property type="match status" value="1"/>
</dbReference>
<evidence type="ECO:0000256" key="6">
    <source>
        <dbReference type="PROSITE-ProRule" id="PRU01240"/>
    </source>
</evidence>
<accession>A0A8H2LJD1</accession>
<dbReference type="PANTHER" id="PTHR43806">
    <property type="entry name" value="PEPTIDASE S8"/>
    <property type="match status" value="1"/>
</dbReference>
<evidence type="ECO:0000256" key="1">
    <source>
        <dbReference type="ARBA" id="ARBA00011073"/>
    </source>
</evidence>
<evidence type="ECO:0000259" key="9">
    <source>
        <dbReference type="Pfam" id="PF18962"/>
    </source>
</evidence>
<dbReference type="InterPro" id="IPR000209">
    <property type="entry name" value="Peptidase_S8/S53_dom"/>
</dbReference>
<keyword evidence="2 6" id="KW-0645">Protease</keyword>
<dbReference type="GO" id="GO:0004252">
    <property type="term" value="F:serine-type endopeptidase activity"/>
    <property type="evidence" value="ECO:0007669"/>
    <property type="project" value="UniProtKB-UniRule"/>
</dbReference>
<feature type="chain" id="PRO_5034775928" evidence="7">
    <location>
        <begin position="20"/>
        <end position="537"/>
    </location>
</feature>
<comment type="caution">
    <text evidence="10">The sequence shown here is derived from an EMBL/GenBank/DDBJ whole genome shotgun (WGS) entry which is preliminary data.</text>
</comment>
<feature type="active site" description="Charge relay system" evidence="6">
    <location>
        <position position="393"/>
    </location>
</feature>